<evidence type="ECO:0000313" key="2">
    <source>
        <dbReference type="WBParaSite" id="HCON_00117590-00001"/>
    </source>
</evidence>
<organism evidence="1 2">
    <name type="scientific">Haemonchus contortus</name>
    <name type="common">Barber pole worm</name>
    <dbReference type="NCBI Taxonomy" id="6289"/>
    <lineage>
        <taxon>Eukaryota</taxon>
        <taxon>Metazoa</taxon>
        <taxon>Ecdysozoa</taxon>
        <taxon>Nematoda</taxon>
        <taxon>Chromadorea</taxon>
        <taxon>Rhabditida</taxon>
        <taxon>Rhabditina</taxon>
        <taxon>Rhabditomorpha</taxon>
        <taxon>Strongyloidea</taxon>
        <taxon>Trichostrongylidae</taxon>
        <taxon>Haemonchus</taxon>
    </lineage>
</organism>
<sequence>MAVVKASDRMFRNVKKTRPGREPARWSDFFTRALNGRIVVPRIHQAKTIYSGSLQAMMNSFGSQKERMELLVMPARRIDNVCSIPLSKFCNDQRDDRWYM</sequence>
<dbReference type="WBParaSite" id="HCON_00117590-00001">
    <property type="protein sequence ID" value="HCON_00117590-00001"/>
    <property type="gene ID" value="HCON_00117590"/>
</dbReference>
<dbReference type="Proteomes" id="UP000025227">
    <property type="component" value="Unplaced"/>
</dbReference>
<proteinExistence type="predicted"/>
<reference evidence="2" key="1">
    <citation type="submission" date="2020-12" db="UniProtKB">
        <authorList>
            <consortium name="WormBaseParasite"/>
        </authorList>
    </citation>
    <scope>IDENTIFICATION</scope>
    <source>
        <strain evidence="2">MHco3</strain>
    </source>
</reference>
<dbReference type="AlphaFoldDB" id="A0A7I4YLS6"/>
<name>A0A7I4YLS6_HAECO</name>
<evidence type="ECO:0000313" key="1">
    <source>
        <dbReference type="Proteomes" id="UP000025227"/>
    </source>
</evidence>
<accession>A0A7I4YLS6</accession>
<keyword evidence="1" id="KW-1185">Reference proteome</keyword>
<protein>
    <submittedName>
        <fullName evidence="2">Transposase</fullName>
    </submittedName>
</protein>